<gene>
    <name evidence="2" type="ORF">GZ78_21825</name>
</gene>
<organism evidence="2 3">
    <name type="scientific">Endozoicomonas numazuensis</name>
    <dbReference type="NCBI Taxonomy" id="1137799"/>
    <lineage>
        <taxon>Bacteria</taxon>
        <taxon>Pseudomonadati</taxon>
        <taxon>Pseudomonadota</taxon>
        <taxon>Gammaproteobacteria</taxon>
        <taxon>Oceanospirillales</taxon>
        <taxon>Endozoicomonadaceae</taxon>
        <taxon>Endozoicomonas</taxon>
    </lineage>
</organism>
<evidence type="ECO:0000313" key="3">
    <source>
        <dbReference type="Proteomes" id="UP000028073"/>
    </source>
</evidence>
<keyword evidence="3" id="KW-1185">Reference proteome</keyword>
<dbReference type="SUPFAM" id="SSF56925">
    <property type="entry name" value="OMPA-like"/>
    <property type="match status" value="1"/>
</dbReference>
<evidence type="ECO:0000313" key="2">
    <source>
        <dbReference type="EMBL" id="KEQ16495.1"/>
    </source>
</evidence>
<dbReference type="InterPro" id="IPR011250">
    <property type="entry name" value="OMP/PagP_B-barrel"/>
</dbReference>
<dbReference type="Gene3D" id="2.40.160.20">
    <property type="match status" value="1"/>
</dbReference>
<accession>A0A081NDH2</accession>
<feature type="signal peptide" evidence="1">
    <location>
        <begin position="1"/>
        <end position="22"/>
    </location>
</feature>
<proteinExistence type="predicted"/>
<dbReference type="eggNOG" id="COG3637">
    <property type="taxonomic scope" value="Bacteria"/>
</dbReference>
<dbReference type="AlphaFoldDB" id="A0A081NDH2"/>
<dbReference type="OrthoDB" id="6384953at2"/>
<sequence>MQFKKIMLAGAVVAVASTQVMASDIFIGGVYGRIGQDMNLKSNGSTLRSDITDARIENKLENRDMVGFRLGTWLNDNTRIYGNFILDDKSYKKSSTTTSESYRYKNYELSLSADYVIPLTDSGNTQFYAGGTLGLNKLKYAQGQFREKETGAHVNGSRTKRDTALMYGLQTGIIQNLTDNLSAELGYRYTRSNNEIAGTFNGERLKLESKSQQSAFLALNYSF</sequence>
<dbReference type="Proteomes" id="UP000028073">
    <property type="component" value="Unassembled WGS sequence"/>
</dbReference>
<protein>
    <submittedName>
        <fullName evidence="2">Uncharacterized protein</fullName>
    </submittedName>
</protein>
<comment type="caution">
    <text evidence="2">The sequence shown here is derived from an EMBL/GenBank/DDBJ whole genome shotgun (WGS) entry which is preliminary data.</text>
</comment>
<feature type="chain" id="PRO_5001760754" evidence="1">
    <location>
        <begin position="23"/>
        <end position="223"/>
    </location>
</feature>
<name>A0A081NDH2_9GAMM</name>
<dbReference type="STRING" id="1137799.GZ78_21825"/>
<dbReference type="RefSeq" id="WP_051786377.1">
    <property type="nucleotide sequence ID" value="NZ_JOKH01000005.1"/>
</dbReference>
<dbReference type="EMBL" id="JOKH01000005">
    <property type="protein sequence ID" value="KEQ16495.1"/>
    <property type="molecule type" value="Genomic_DNA"/>
</dbReference>
<reference evidence="2 3" key="1">
    <citation type="submission" date="2014-06" db="EMBL/GenBank/DDBJ databases">
        <title>Whole Genome Sequences of Three Symbiotic Endozoicomonas Bacteria.</title>
        <authorList>
            <person name="Neave M.J."/>
            <person name="Apprill A."/>
            <person name="Voolstra C.R."/>
        </authorList>
    </citation>
    <scope>NUCLEOTIDE SEQUENCE [LARGE SCALE GENOMIC DNA]</scope>
    <source>
        <strain evidence="2 3">DSM 25634</strain>
    </source>
</reference>
<evidence type="ECO:0000256" key="1">
    <source>
        <dbReference type="SAM" id="SignalP"/>
    </source>
</evidence>
<keyword evidence="1" id="KW-0732">Signal</keyword>